<evidence type="ECO:0000313" key="4">
    <source>
        <dbReference type="Proteomes" id="UP001208017"/>
    </source>
</evidence>
<reference evidence="3 4" key="1">
    <citation type="submission" date="2022-11" db="EMBL/GenBank/DDBJ databases">
        <title>Study of microbial diversity in lake waters.</title>
        <authorList>
            <person name="Zhang J."/>
        </authorList>
    </citation>
    <scope>NUCLEOTIDE SEQUENCE [LARGE SCALE GENOMIC DNA]</scope>
    <source>
        <strain evidence="3 4">DT12</strain>
    </source>
</reference>
<name>A0ABT3X514_9BACL</name>
<protein>
    <submittedName>
        <fullName evidence="3">C39 family peptidase</fullName>
    </submittedName>
</protein>
<dbReference type="Proteomes" id="UP001208017">
    <property type="component" value="Unassembled WGS sequence"/>
</dbReference>
<evidence type="ECO:0000256" key="1">
    <source>
        <dbReference type="SAM" id="SignalP"/>
    </source>
</evidence>
<feature type="domain" description="Peptidase C39-like" evidence="2">
    <location>
        <begin position="78"/>
        <end position="240"/>
    </location>
</feature>
<evidence type="ECO:0000313" key="3">
    <source>
        <dbReference type="EMBL" id="MCX7571062.1"/>
    </source>
</evidence>
<dbReference type="Gene3D" id="3.90.70.10">
    <property type="entry name" value="Cysteine proteinases"/>
    <property type="match status" value="1"/>
</dbReference>
<organism evidence="3 4">
    <name type="scientific">Tumebacillus lacus</name>
    <dbReference type="NCBI Taxonomy" id="2995335"/>
    <lineage>
        <taxon>Bacteria</taxon>
        <taxon>Bacillati</taxon>
        <taxon>Bacillota</taxon>
        <taxon>Bacilli</taxon>
        <taxon>Bacillales</taxon>
        <taxon>Alicyclobacillaceae</taxon>
        <taxon>Tumebacillus</taxon>
    </lineage>
</organism>
<gene>
    <name evidence="3" type="ORF">OS242_14015</name>
</gene>
<sequence length="269" mass="29707">MRKLSSVVPALILSFSVSLSAQTGTAHASSVAPLLPTSFLEDKQQSAVVVPSHTVLKVPQRYLARQVERSDNRVLIHTPAIRQHPELRDGCEVTSLAMLLQAVGQPGDKMKLAHEVRKDPTPVRRDARGRIVFWGDPKVGFVGAVDGKPIGFGVYHAPIADLLNQYLPGQAHDMTGQSFQQVLARVAEGKPVVVWTTVPLRAPDYWDTWDSPTGRVRTTWNEHAVLLVGYGPDCVYINDPFDGTKAKRVERARFEQSWIAMGMQAVTVR</sequence>
<keyword evidence="1" id="KW-0732">Signal</keyword>
<dbReference type="PANTHER" id="PTHR37806">
    <property type="entry name" value="LMO0724 PROTEIN"/>
    <property type="match status" value="1"/>
</dbReference>
<comment type="caution">
    <text evidence="3">The sequence shown here is derived from an EMBL/GenBank/DDBJ whole genome shotgun (WGS) entry which is preliminary data.</text>
</comment>
<dbReference type="Pfam" id="PF13529">
    <property type="entry name" value="Peptidase_C39_2"/>
    <property type="match status" value="1"/>
</dbReference>
<dbReference type="InterPro" id="IPR039564">
    <property type="entry name" value="Peptidase_C39-like"/>
</dbReference>
<feature type="chain" id="PRO_5045569723" evidence="1">
    <location>
        <begin position="22"/>
        <end position="269"/>
    </location>
</feature>
<keyword evidence="4" id="KW-1185">Reference proteome</keyword>
<dbReference type="EMBL" id="JAPMLT010000008">
    <property type="protein sequence ID" value="MCX7571062.1"/>
    <property type="molecule type" value="Genomic_DNA"/>
</dbReference>
<dbReference type="PANTHER" id="PTHR37806:SF1">
    <property type="entry name" value="PEPTIDASE C39-LIKE DOMAIN-CONTAINING PROTEIN"/>
    <property type="match status" value="1"/>
</dbReference>
<proteinExistence type="predicted"/>
<evidence type="ECO:0000259" key="2">
    <source>
        <dbReference type="Pfam" id="PF13529"/>
    </source>
</evidence>
<feature type="signal peptide" evidence="1">
    <location>
        <begin position="1"/>
        <end position="21"/>
    </location>
</feature>
<dbReference type="RefSeq" id="WP_267152308.1">
    <property type="nucleotide sequence ID" value="NZ_JAPMLT010000008.1"/>
</dbReference>
<accession>A0ABT3X514</accession>